<proteinExistence type="predicted"/>
<evidence type="ECO:0000313" key="1">
    <source>
        <dbReference type="EMBL" id="KKS69977.1"/>
    </source>
</evidence>
<name>A0A0G1B9L4_9BACT</name>
<gene>
    <name evidence="1" type="ORF">UV42_C0072G0007</name>
</gene>
<dbReference type="EMBL" id="LCEK01000072">
    <property type="protein sequence ID" value="KKS69977.1"/>
    <property type="molecule type" value="Genomic_DNA"/>
</dbReference>
<dbReference type="AlphaFoldDB" id="A0A0G1B9L4"/>
<dbReference type="PATRIC" id="fig|1619052.3.peg.1110"/>
<evidence type="ECO:0000313" key="2">
    <source>
        <dbReference type="Proteomes" id="UP000033867"/>
    </source>
</evidence>
<reference evidence="1 2" key="1">
    <citation type="journal article" date="2015" name="Nature">
        <title>rRNA introns, odd ribosomes, and small enigmatic genomes across a large radiation of phyla.</title>
        <authorList>
            <person name="Brown C.T."/>
            <person name="Hug L.A."/>
            <person name="Thomas B.C."/>
            <person name="Sharon I."/>
            <person name="Castelle C.J."/>
            <person name="Singh A."/>
            <person name="Wilkins M.J."/>
            <person name="Williams K.H."/>
            <person name="Banfield J.F."/>
        </authorList>
    </citation>
    <scope>NUCLEOTIDE SEQUENCE [LARGE SCALE GENOMIC DNA]</scope>
</reference>
<sequence>TLQTTTTPSMQWSETRKDILYVEDDEEIHVLSGGTSTVLGSVTSTHPWFVDASQTIWTLDEQHTLWRNAEKIQTFPDTLEPYTILGVTERYLLVKTVLDVHLLWLDSGEKTTIPASHIFRTAGERTVPGWIAWSAWEVYSITDSGTYSLLTRTNKPLADVRRSDIHASLLFLFADSIVGYHPHYRTSHILYETPTPLYSVAIDADSLYVVFDTAINGKRGIYKREL</sequence>
<dbReference type="Proteomes" id="UP000033867">
    <property type="component" value="Unassembled WGS sequence"/>
</dbReference>
<protein>
    <submittedName>
        <fullName evidence="1">Uncharacterized protein</fullName>
    </submittedName>
</protein>
<accession>A0A0G1B9L4</accession>
<feature type="non-terminal residue" evidence="1">
    <location>
        <position position="1"/>
    </location>
</feature>
<comment type="caution">
    <text evidence="1">The sequence shown here is derived from an EMBL/GenBank/DDBJ whole genome shotgun (WGS) entry which is preliminary data.</text>
</comment>
<organism evidence="1 2">
    <name type="scientific">Candidatus Magasanikbacteria bacterium GW2011_GWE2_42_7</name>
    <dbReference type="NCBI Taxonomy" id="1619052"/>
    <lineage>
        <taxon>Bacteria</taxon>
        <taxon>Candidatus Magasanikiibacteriota</taxon>
    </lineage>
</organism>